<dbReference type="Pfam" id="PF08596">
    <property type="entry name" value="Lgl_C"/>
    <property type="match status" value="1"/>
</dbReference>
<dbReference type="GO" id="GO:0006887">
    <property type="term" value="P:exocytosis"/>
    <property type="evidence" value="ECO:0007669"/>
    <property type="project" value="UniProtKB-KW"/>
</dbReference>
<organism evidence="5 6">
    <name type="scientific">Pterulicium gracile</name>
    <dbReference type="NCBI Taxonomy" id="1884261"/>
    <lineage>
        <taxon>Eukaryota</taxon>
        <taxon>Fungi</taxon>
        <taxon>Dikarya</taxon>
        <taxon>Basidiomycota</taxon>
        <taxon>Agaricomycotina</taxon>
        <taxon>Agaricomycetes</taxon>
        <taxon>Agaricomycetidae</taxon>
        <taxon>Agaricales</taxon>
        <taxon>Pleurotineae</taxon>
        <taxon>Pterulaceae</taxon>
        <taxon>Pterulicium</taxon>
    </lineage>
</organism>
<protein>
    <submittedName>
        <fullName evidence="5">Lethal giant larvae like, C-terminal-domain-containing protein</fullName>
    </submittedName>
</protein>
<feature type="repeat" description="WD" evidence="3">
    <location>
        <begin position="249"/>
        <end position="290"/>
    </location>
</feature>
<dbReference type="GO" id="GO:0005886">
    <property type="term" value="C:plasma membrane"/>
    <property type="evidence" value="ECO:0007669"/>
    <property type="project" value="TreeGrafter"/>
</dbReference>
<dbReference type="GO" id="GO:0005737">
    <property type="term" value="C:cytoplasm"/>
    <property type="evidence" value="ECO:0007669"/>
    <property type="project" value="TreeGrafter"/>
</dbReference>
<proteinExistence type="inferred from homology"/>
<keyword evidence="3" id="KW-0853">WD repeat</keyword>
<dbReference type="Proteomes" id="UP000305067">
    <property type="component" value="Unassembled WGS sequence"/>
</dbReference>
<keyword evidence="2" id="KW-0268">Exocytosis</keyword>
<evidence type="ECO:0000259" key="4">
    <source>
        <dbReference type="Pfam" id="PF08596"/>
    </source>
</evidence>
<dbReference type="InterPro" id="IPR015943">
    <property type="entry name" value="WD40/YVTN_repeat-like_dom_sf"/>
</dbReference>
<dbReference type="PANTHER" id="PTHR10241:SF25">
    <property type="entry name" value="TOMOSYN, ISOFORM C"/>
    <property type="match status" value="1"/>
</dbReference>
<evidence type="ECO:0000313" key="6">
    <source>
        <dbReference type="Proteomes" id="UP000305067"/>
    </source>
</evidence>
<dbReference type="InterPro" id="IPR036322">
    <property type="entry name" value="WD40_repeat_dom_sf"/>
</dbReference>
<dbReference type="SMART" id="SM00320">
    <property type="entry name" value="WD40"/>
    <property type="match status" value="4"/>
</dbReference>
<name>A0A5C3QTQ9_9AGAR</name>
<feature type="domain" description="Lethal giant larvae (Lgl)-like C-terminal" evidence="4">
    <location>
        <begin position="607"/>
        <end position="980"/>
    </location>
</feature>
<comment type="similarity">
    <text evidence="1">Belongs to the WD repeat L(2)GL family.</text>
</comment>
<gene>
    <name evidence="5" type="ORF">BDV98DRAFT_504530</name>
</gene>
<reference evidence="5 6" key="1">
    <citation type="journal article" date="2019" name="Nat. Ecol. Evol.">
        <title>Megaphylogeny resolves global patterns of mushroom evolution.</title>
        <authorList>
            <person name="Varga T."/>
            <person name="Krizsan K."/>
            <person name="Foldi C."/>
            <person name="Dima B."/>
            <person name="Sanchez-Garcia M."/>
            <person name="Sanchez-Ramirez S."/>
            <person name="Szollosi G.J."/>
            <person name="Szarkandi J.G."/>
            <person name="Papp V."/>
            <person name="Albert L."/>
            <person name="Andreopoulos W."/>
            <person name="Angelini C."/>
            <person name="Antonin V."/>
            <person name="Barry K.W."/>
            <person name="Bougher N.L."/>
            <person name="Buchanan P."/>
            <person name="Buyck B."/>
            <person name="Bense V."/>
            <person name="Catcheside P."/>
            <person name="Chovatia M."/>
            <person name="Cooper J."/>
            <person name="Damon W."/>
            <person name="Desjardin D."/>
            <person name="Finy P."/>
            <person name="Geml J."/>
            <person name="Haridas S."/>
            <person name="Hughes K."/>
            <person name="Justo A."/>
            <person name="Karasinski D."/>
            <person name="Kautmanova I."/>
            <person name="Kiss B."/>
            <person name="Kocsube S."/>
            <person name="Kotiranta H."/>
            <person name="LaButti K.M."/>
            <person name="Lechner B.E."/>
            <person name="Liimatainen K."/>
            <person name="Lipzen A."/>
            <person name="Lukacs Z."/>
            <person name="Mihaltcheva S."/>
            <person name="Morgado L.N."/>
            <person name="Niskanen T."/>
            <person name="Noordeloos M.E."/>
            <person name="Ohm R.A."/>
            <person name="Ortiz-Santana B."/>
            <person name="Ovrebo C."/>
            <person name="Racz N."/>
            <person name="Riley R."/>
            <person name="Savchenko A."/>
            <person name="Shiryaev A."/>
            <person name="Soop K."/>
            <person name="Spirin V."/>
            <person name="Szebenyi C."/>
            <person name="Tomsovsky M."/>
            <person name="Tulloss R.E."/>
            <person name="Uehling J."/>
            <person name="Grigoriev I.V."/>
            <person name="Vagvolgyi C."/>
            <person name="Papp T."/>
            <person name="Martin F.M."/>
            <person name="Miettinen O."/>
            <person name="Hibbett D.S."/>
            <person name="Nagy L.G."/>
        </authorList>
    </citation>
    <scope>NUCLEOTIDE SEQUENCE [LARGE SCALE GENOMIC DNA]</scope>
    <source>
        <strain evidence="5 6">CBS 309.79</strain>
    </source>
</reference>
<dbReference type="GO" id="GO:0019905">
    <property type="term" value="F:syntaxin binding"/>
    <property type="evidence" value="ECO:0007669"/>
    <property type="project" value="TreeGrafter"/>
</dbReference>
<dbReference type="PROSITE" id="PS50082">
    <property type="entry name" value="WD_REPEATS_2"/>
    <property type="match status" value="1"/>
</dbReference>
<evidence type="ECO:0000256" key="3">
    <source>
        <dbReference type="PROSITE-ProRule" id="PRU00221"/>
    </source>
</evidence>
<sequence length="1059" mass="115383">MFKRYRDEQIRDLSLDLRDEVDWELKTLRSLKFPRDISVAAIEHVSGLLAVAASRGHVYLFGRPGVECTIPVPSSAKLKALQFAISVYKLVGIDVHNNLFTWDLSTYGKPRLLTNIRIDPSMSVLSTNAGHRSLAISPSHTHAFILLESGRIFTYDLICERASPFKIASLWDIYLEKTASMRFIEKSDVASRKPVDVIVHPRDLNLIFVAYQAGVVLFDLTQQQTLGVYEYTLPPGAPGIAGYGHQAILTHRSPTVTTMSVHPDGHRFVVGYMDGSLAFWAVEDQDEPYLVRSLQALDINLVDHEKLTAATTNASPPKPIDPVFKLAWSGYSNGERIPEGFSTLTIMGGTESDHPSVFTVELLPPFNPPPVNAAAATGSKSLGAPLKDALRKATIPKQTYTYEIEANFVNDLYLLSNGNPHFSGNFDANAILVLSETAHSPSSLQALSFPPPSAAATSVAALDDLLQDLSVDPDPHQLVTSLKMSAMSTGLVDGAIHALDREAYEELVHVKTTSDRLPLNGGEAWSDETQASEMRLTKYQSNRILVTRHRNCMVQFHDISSQLLAGVRPTSIAADFPNTIHDLTIDMAAVMLDPAVMRKISPSSTISLVQLSPESLDTVVCTSTGAVFVFRLDSRSPPSSARGVNDPDLTLLDYSLPRSRYKPYFMLSPGRGPVRACTLSSIGLLAVSFMDGSLYVVDLRGPAIIWKQSEPHRRQKLLSRHTEGPDLTCALRWTVDTHNKIRLAAALASGDCEVLTVENKLGSFGVADTPIVLDAVEDPLVEGVFVVEASGGLSATANQSFQDRIRLVVFAGAKEVKCFKDLDHDDSRVAKASWGTKHGEVQYCQIVEKGTSLALVAVTNKHKVLVYSLPYLEFMHVAQLPPGAASRISIDRTGDFISWTHDGRYGVVEHTIYGTLFGLRRPTALPDIDLQSTRPAIPPQPQPLGAGALEVLGSWFGFSKTLSGEQVDALLAGPNRPLPKPETPAATAPGQNTAANLAKQANATGSNLYNRLNAALGERGQALNNLEEQFNALHQGSQDMVTQAKRLAAQQTGKRWLGF</sequence>
<accession>A0A5C3QTQ9</accession>
<dbReference type="PANTHER" id="PTHR10241">
    <property type="entry name" value="LETHAL 2 GIANT LARVAE PROTEIN"/>
    <property type="match status" value="1"/>
</dbReference>
<dbReference type="OrthoDB" id="19944at2759"/>
<dbReference type="AlphaFoldDB" id="A0A5C3QTQ9"/>
<dbReference type="InterPro" id="IPR001680">
    <property type="entry name" value="WD40_rpt"/>
</dbReference>
<dbReference type="SUPFAM" id="SSF50978">
    <property type="entry name" value="WD40 repeat-like"/>
    <property type="match status" value="2"/>
</dbReference>
<dbReference type="GO" id="GO:0005096">
    <property type="term" value="F:GTPase activator activity"/>
    <property type="evidence" value="ECO:0007669"/>
    <property type="project" value="TreeGrafter"/>
</dbReference>
<dbReference type="GO" id="GO:0006893">
    <property type="term" value="P:Golgi to plasma membrane transport"/>
    <property type="evidence" value="ECO:0007669"/>
    <property type="project" value="TreeGrafter"/>
</dbReference>
<dbReference type="GO" id="GO:0045159">
    <property type="term" value="F:myosin II binding"/>
    <property type="evidence" value="ECO:0007669"/>
    <property type="project" value="TreeGrafter"/>
</dbReference>
<keyword evidence="6" id="KW-1185">Reference proteome</keyword>
<dbReference type="STRING" id="1884261.A0A5C3QTQ9"/>
<dbReference type="InterPro" id="IPR013905">
    <property type="entry name" value="Lgl_C_dom"/>
</dbReference>
<dbReference type="EMBL" id="ML178820">
    <property type="protein sequence ID" value="TFL03659.1"/>
    <property type="molecule type" value="Genomic_DNA"/>
</dbReference>
<evidence type="ECO:0000256" key="2">
    <source>
        <dbReference type="ARBA" id="ARBA00022483"/>
    </source>
</evidence>
<evidence type="ECO:0000313" key="5">
    <source>
        <dbReference type="EMBL" id="TFL03659.1"/>
    </source>
</evidence>
<dbReference type="Gene3D" id="2.130.10.10">
    <property type="entry name" value="YVTN repeat-like/Quinoprotein amine dehydrogenase"/>
    <property type="match status" value="1"/>
</dbReference>
<dbReference type="CDD" id="cd15873">
    <property type="entry name" value="R-SNARE_STXBP5_6"/>
    <property type="match status" value="1"/>
</dbReference>
<evidence type="ECO:0000256" key="1">
    <source>
        <dbReference type="ARBA" id="ARBA00008070"/>
    </source>
</evidence>